<evidence type="ECO:0000256" key="9">
    <source>
        <dbReference type="ARBA" id="ARBA00039148"/>
    </source>
</evidence>
<dbReference type="Proteomes" id="UP000008311">
    <property type="component" value="Unassembled WGS sequence"/>
</dbReference>
<evidence type="ECO:0000313" key="12">
    <source>
        <dbReference type="Proteomes" id="UP000008311"/>
    </source>
</evidence>
<dbReference type="InterPro" id="IPR050982">
    <property type="entry name" value="Auxin_biosynth/cation_transpt"/>
</dbReference>
<dbReference type="GO" id="GO:0103075">
    <property type="term" value="F:indole-3-pyruvate monooxygenase activity"/>
    <property type="evidence" value="ECO:0007669"/>
    <property type="project" value="UniProtKB-EC"/>
</dbReference>
<evidence type="ECO:0000256" key="8">
    <source>
        <dbReference type="ARBA" id="ARBA00023070"/>
    </source>
</evidence>
<reference evidence="12" key="1">
    <citation type="journal article" date="2010" name="Nat. Biotechnol.">
        <title>Draft genome sequence of the oilseed species Ricinus communis.</title>
        <authorList>
            <person name="Chan A.P."/>
            <person name="Crabtree J."/>
            <person name="Zhao Q."/>
            <person name="Lorenzi H."/>
            <person name="Orvis J."/>
            <person name="Puiu D."/>
            <person name="Melake-Berhan A."/>
            <person name="Jones K.M."/>
            <person name="Redman J."/>
            <person name="Chen G."/>
            <person name="Cahoon E.B."/>
            <person name="Gedil M."/>
            <person name="Stanke M."/>
            <person name="Haas B.J."/>
            <person name="Wortman J.R."/>
            <person name="Fraser-Liggett C.M."/>
            <person name="Ravel J."/>
            <person name="Rabinowicz P.D."/>
        </authorList>
    </citation>
    <scope>NUCLEOTIDE SEQUENCE [LARGE SCALE GENOMIC DNA]</scope>
    <source>
        <strain evidence="12">cv. Hale</strain>
    </source>
</reference>
<evidence type="ECO:0000256" key="2">
    <source>
        <dbReference type="ARBA" id="ARBA00004814"/>
    </source>
</evidence>
<evidence type="ECO:0000256" key="4">
    <source>
        <dbReference type="ARBA" id="ARBA00022630"/>
    </source>
</evidence>
<evidence type="ECO:0000256" key="5">
    <source>
        <dbReference type="ARBA" id="ARBA00022827"/>
    </source>
</evidence>
<comment type="cofactor">
    <cofactor evidence="1">
        <name>FAD</name>
        <dbReference type="ChEBI" id="CHEBI:57692"/>
    </cofactor>
</comment>
<evidence type="ECO:0000256" key="7">
    <source>
        <dbReference type="ARBA" id="ARBA00023002"/>
    </source>
</evidence>
<keyword evidence="7 11" id="KW-0560">Oxidoreductase</keyword>
<dbReference type="EMBL" id="EQ973863">
    <property type="protein sequence ID" value="EEF41651.1"/>
    <property type="molecule type" value="Genomic_DNA"/>
</dbReference>
<evidence type="ECO:0000256" key="10">
    <source>
        <dbReference type="ARBA" id="ARBA00047707"/>
    </source>
</evidence>
<name>B9S3X0_RICCO</name>
<dbReference type="InterPro" id="IPR036188">
    <property type="entry name" value="FAD/NAD-bd_sf"/>
</dbReference>
<keyword evidence="8" id="KW-0073">Auxin biosynthesis</keyword>
<dbReference type="Pfam" id="PF13738">
    <property type="entry name" value="Pyr_redox_3"/>
    <property type="match status" value="1"/>
</dbReference>
<keyword evidence="12" id="KW-1185">Reference proteome</keyword>
<keyword evidence="5" id="KW-0274">FAD</keyword>
<protein>
    <recommendedName>
        <fullName evidence="9">indole-3-pyruvate monooxygenase</fullName>
        <ecNumber evidence="9">1.14.13.168</ecNumber>
    </recommendedName>
</protein>
<keyword evidence="11" id="KW-0503">Monooxygenase</keyword>
<keyword evidence="4" id="KW-0285">Flavoprotein</keyword>
<dbReference type="OrthoDB" id="66881at2759"/>
<dbReference type="InterPro" id="IPR000960">
    <property type="entry name" value="Flavin_mOase"/>
</dbReference>
<dbReference type="PANTHER" id="PTHR43539">
    <property type="entry name" value="FLAVIN-BINDING MONOOXYGENASE-LIKE PROTEIN (AFU_ORTHOLOGUE AFUA_4G09220)"/>
    <property type="match status" value="1"/>
</dbReference>
<gene>
    <name evidence="11" type="ORF">RCOM_0556520</name>
</gene>
<comment type="similarity">
    <text evidence="3">Belongs to the FMO family.</text>
</comment>
<sequence>MQEQIAIIVGAGPSGLATSACLNLYSIPHIILEREDCCASLWKKYSYDRLHLHLKKQFSELPHMSFPSSCPTYISKDQFIQYLDGYVSHFKISPLYQRCVELATYDQGTKKWILKVRNVNSGDVEDYSARFLIVASGETCDPFIPDVEGLNSFSGDALHSTQFKNGKAYRNKNVLVVGSGNSGMEIALDLVNHGAKTSIVVRSPVHILSREMVYLALAMLKYFPLGLVDSLLVLLSKVVFGDLTKYGMSRATEGPFFMKVAYGKYPIIDVGTFNKIKSGEIQVLPAVESIRGNEVIFKNGKSHAFDKVIFCTGFKRSTNKWLKGDDYLLNEDGMSKPSYPNHWKGKNGLYCIGLARRGIYGASADAQNTADDIKSLL</sequence>
<dbReference type="Gene3D" id="3.50.50.60">
    <property type="entry name" value="FAD/NAD(P)-binding domain"/>
    <property type="match status" value="1"/>
</dbReference>
<proteinExistence type="inferred from homology"/>
<dbReference type="GO" id="GO:0009851">
    <property type="term" value="P:auxin biosynthetic process"/>
    <property type="evidence" value="ECO:0007669"/>
    <property type="project" value="UniProtKB-KW"/>
</dbReference>
<dbReference type="STRING" id="3988.B9S3X0"/>
<dbReference type="SUPFAM" id="SSF51905">
    <property type="entry name" value="FAD/NAD(P)-binding domain"/>
    <property type="match status" value="2"/>
</dbReference>
<dbReference type="GO" id="GO:0004497">
    <property type="term" value="F:monooxygenase activity"/>
    <property type="evidence" value="ECO:0000318"/>
    <property type="project" value="GO_Central"/>
</dbReference>
<dbReference type="InParanoid" id="B9S3X0"/>
<dbReference type="eggNOG" id="KOG1399">
    <property type="taxonomic scope" value="Eukaryota"/>
</dbReference>
<keyword evidence="6" id="KW-0521">NADP</keyword>
<comment type="catalytic activity">
    <reaction evidence="10">
        <text>indole-3-pyruvate + NADPH + O2 + H(+) = (indol-3-yl)acetate + CO2 + NADP(+) + H2O</text>
        <dbReference type="Rhea" id="RHEA:34331"/>
        <dbReference type="ChEBI" id="CHEBI:15377"/>
        <dbReference type="ChEBI" id="CHEBI:15378"/>
        <dbReference type="ChEBI" id="CHEBI:15379"/>
        <dbReference type="ChEBI" id="CHEBI:16526"/>
        <dbReference type="ChEBI" id="CHEBI:17640"/>
        <dbReference type="ChEBI" id="CHEBI:30854"/>
        <dbReference type="ChEBI" id="CHEBI:57783"/>
        <dbReference type="ChEBI" id="CHEBI:58349"/>
        <dbReference type="EC" id="1.14.13.168"/>
    </reaction>
</comment>
<dbReference type="PIRSF" id="PIRSF000332">
    <property type="entry name" value="FMO"/>
    <property type="match status" value="1"/>
</dbReference>
<dbReference type="EC" id="1.14.13.168" evidence="9"/>
<dbReference type="PRINTS" id="PR00469">
    <property type="entry name" value="PNDRDTASEII"/>
</dbReference>
<evidence type="ECO:0000256" key="6">
    <source>
        <dbReference type="ARBA" id="ARBA00022857"/>
    </source>
</evidence>
<comment type="pathway">
    <text evidence="2">Plant hormone metabolism; auxin biosynthesis.</text>
</comment>
<dbReference type="PRINTS" id="PR00368">
    <property type="entry name" value="FADPNR"/>
</dbReference>
<dbReference type="KEGG" id="rcu:8287187"/>
<evidence type="ECO:0000313" key="11">
    <source>
        <dbReference type="EMBL" id="EEF41651.1"/>
    </source>
</evidence>
<evidence type="ECO:0000256" key="3">
    <source>
        <dbReference type="ARBA" id="ARBA00009183"/>
    </source>
</evidence>
<dbReference type="GO" id="GO:0050660">
    <property type="term" value="F:flavin adenine dinucleotide binding"/>
    <property type="evidence" value="ECO:0000318"/>
    <property type="project" value="GO_Central"/>
</dbReference>
<accession>B9S3X0</accession>
<dbReference type="GO" id="GO:0050661">
    <property type="term" value="F:NADP binding"/>
    <property type="evidence" value="ECO:0007669"/>
    <property type="project" value="InterPro"/>
</dbReference>
<dbReference type="PANTHER" id="PTHR43539:SF42">
    <property type="entry name" value="OS01G0273800 PROTEIN"/>
    <property type="match status" value="1"/>
</dbReference>
<dbReference type="AlphaFoldDB" id="B9S3X0"/>
<evidence type="ECO:0000256" key="1">
    <source>
        <dbReference type="ARBA" id="ARBA00001974"/>
    </source>
</evidence>
<organism evidence="11 12">
    <name type="scientific">Ricinus communis</name>
    <name type="common">Castor bean</name>
    <dbReference type="NCBI Taxonomy" id="3988"/>
    <lineage>
        <taxon>Eukaryota</taxon>
        <taxon>Viridiplantae</taxon>
        <taxon>Streptophyta</taxon>
        <taxon>Embryophyta</taxon>
        <taxon>Tracheophyta</taxon>
        <taxon>Spermatophyta</taxon>
        <taxon>Magnoliopsida</taxon>
        <taxon>eudicotyledons</taxon>
        <taxon>Gunneridae</taxon>
        <taxon>Pentapetalae</taxon>
        <taxon>rosids</taxon>
        <taxon>fabids</taxon>
        <taxon>Malpighiales</taxon>
        <taxon>Euphorbiaceae</taxon>
        <taxon>Acalyphoideae</taxon>
        <taxon>Acalypheae</taxon>
        <taxon>Ricinus</taxon>
    </lineage>
</organism>